<proteinExistence type="predicted"/>
<dbReference type="InterPro" id="IPR018959">
    <property type="entry name" value="DUF1989"/>
</dbReference>
<evidence type="ECO:0000313" key="3">
    <source>
        <dbReference type="Proteomes" id="UP000776983"/>
    </source>
</evidence>
<organism evidence="2 3">
    <name type="scientific">Mesopusillimonas faecipullorum</name>
    <dbReference type="NCBI Taxonomy" id="2755040"/>
    <lineage>
        <taxon>Bacteria</taxon>
        <taxon>Pseudomonadati</taxon>
        <taxon>Pseudomonadota</taxon>
        <taxon>Betaproteobacteria</taxon>
        <taxon>Burkholderiales</taxon>
        <taxon>Alcaligenaceae</taxon>
        <taxon>Mesopusillimonas</taxon>
    </lineage>
</organism>
<dbReference type="Proteomes" id="UP000776983">
    <property type="component" value="Unassembled WGS sequence"/>
</dbReference>
<sequence>MNRNTQLIAEIVVPGGHARAFEVKEGQLLEIIDVEGQQVADFFAFNEHNHWERLSPSHTFTALKSLALRVGDELRSSLRNRMLKIIKDTSPSHDLLIPACDEQRYLVDYGVTGHRSCVQNFEEALRPYGIGRDIFPAPFNFFQSTAIEPDGRLIQEPCRTKAGDSILLQAMKDIIGAVSACPMDLNPIGGSKITDIKIRVYQQT</sequence>
<keyword evidence="3" id="KW-1185">Reference proteome</keyword>
<dbReference type="EMBL" id="JACDXW010000005">
    <property type="protein sequence ID" value="MCB5364352.1"/>
    <property type="molecule type" value="Genomic_DNA"/>
</dbReference>
<dbReference type="Pfam" id="PF09347">
    <property type="entry name" value="DUF1989"/>
    <property type="match status" value="1"/>
</dbReference>
<dbReference type="PANTHER" id="PTHR31527">
    <property type="entry name" value="RE64534P"/>
    <property type="match status" value="1"/>
</dbReference>
<dbReference type="RefSeq" id="WP_226954766.1">
    <property type="nucleotide sequence ID" value="NZ_JACDXW010000005.1"/>
</dbReference>
<dbReference type="PANTHER" id="PTHR31527:SF0">
    <property type="entry name" value="RE64534P"/>
    <property type="match status" value="1"/>
</dbReference>
<comment type="caution">
    <text evidence="2">The sequence shown here is derived from an EMBL/GenBank/DDBJ whole genome shotgun (WGS) entry which is preliminary data.</text>
</comment>
<feature type="domain" description="DUF1989" evidence="1">
    <location>
        <begin position="12"/>
        <end position="175"/>
    </location>
</feature>
<evidence type="ECO:0000259" key="1">
    <source>
        <dbReference type="Pfam" id="PF09347"/>
    </source>
</evidence>
<protein>
    <submittedName>
        <fullName evidence="2">Urea carboxylase-associated family protein</fullName>
    </submittedName>
</protein>
<reference evidence="2 3" key="1">
    <citation type="submission" date="2020-07" db="EMBL/GenBank/DDBJ databases">
        <title>Pusillimonas sp. nov., isolated from poultry manure in Taiwan.</title>
        <authorList>
            <person name="Lin S.-Y."/>
            <person name="Tang Y.-S."/>
            <person name="Young C.-C."/>
        </authorList>
    </citation>
    <scope>NUCLEOTIDE SEQUENCE [LARGE SCALE GENOMIC DNA]</scope>
    <source>
        <strain evidence="2 3">CC-YST705</strain>
    </source>
</reference>
<gene>
    <name evidence="2" type="ORF">H0484_11395</name>
</gene>
<name>A0ABS8CET9_9BURK</name>
<accession>A0ABS8CET9</accession>
<evidence type="ECO:0000313" key="2">
    <source>
        <dbReference type="EMBL" id="MCB5364352.1"/>
    </source>
</evidence>